<feature type="domain" description="Protein kinase" evidence="1">
    <location>
        <begin position="1"/>
        <end position="49"/>
    </location>
</feature>
<dbReference type="Proteomes" id="UP001327957">
    <property type="component" value="Unassembled WGS sequence"/>
</dbReference>
<sequence length="49" mass="5802">MRLEEAMLLRGITHEHIVKFHAFIIESDSLLLVMEFVDGRNLEQEFKTN</sequence>
<dbReference type="InterPro" id="IPR001245">
    <property type="entry name" value="Ser-Thr/Tyr_kinase_cat_dom"/>
</dbReference>
<evidence type="ECO:0000313" key="2">
    <source>
        <dbReference type="EMBL" id="KAK6210098.1"/>
    </source>
</evidence>
<proteinExistence type="predicted"/>
<dbReference type="GO" id="GO:0004672">
    <property type="term" value="F:protein kinase activity"/>
    <property type="evidence" value="ECO:0007669"/>
    <property type="project" value="InterPro"/>
</dbReference>
<evidence type="ECO:0000313" key="3">
    <source>
        <dbReference type="Proteomes" id="UP001327957"/>
    </source>
</evidence>
<dbReference type="InterPro" id="IPR000719">
    <property type="entry name" value="Prot_kinase_dom"/>
</dbReference>
<reference evidence="2 3" key="1">
    <citation type="submission" date="2023-04" db="EMBL/GenBank/DDBJ databases">
        <title>Colletotrichum tabacum stain YC1 causing leaf anthracnose on Nicotiana tabacum(L.) cv.</title>
        <authorList>
            <person name="Ji Z."/>
            <person name="Wang M."/>
            <person name="Zhang J."/>
            <person name="Wang N."/>
            <person name="Zhou Z."/>
        </authorList>
    </citation>
    <scope>NUCLEOTIDE SEQUENCE [LARGE SCALE GENOMIC DNA]</scope>
    <source>
        <strain evidence="2 3">YC1</strain>
    </source>
</reference>
<dbReference type="GO" id="GO:0005524">
    <property type="term" value="F:ATP binding"/>
    <property type="evidence" value="ECO:0007669"/>
    <property type="project" value="InterPro"/>
</dbReference>
<name>A0AAV9SZ95_9PEZI</name>
<keyword evidence="2" id="KW-0418">Kinase</keyword>
<protein>
    <submittedName>
        <fullName evidence="2">Calmodulin-binding protein kinase (Serine/threonine-protein kinase domain protein)</fullName>
    </submittedName>
</protein>
<keyword evidence="3" id="KW-1185">Reference proteome</keyword>
<keyword evidence="2" id="KW-0808">Transferase</keyword>
<dbReference type="SUPFAM" id="SSF56112">
    <property type="entry name" value="Protein kinase-like (PK-like)"/>
    <property type="match status" value="1"/>
</dbReference>
<accession>A0AAV9SZ95</accession>
<gene>
    <name evidence="2" type="ORF">QIS74_11682</name>
</gene>
<dbReference type="Gene3D" id="1.10.510.10">
    <property type="entry name" value="Transferase(Phosphotransferase) domain 1"/>
    <property type="match status" value="1"/>
</dbReference>
<dbReference type="InterPro" id="IPR011009">
    <property type="entry name" value="Kinase-like_dom_sf"/>
</dbReference>
<dbReference type="Pfam" id="PF07714">
    <property type="entry name" value="PK_Tyr_Ser-Thr"/>
    <property type="match status" value="1"/>
</dbReference>
<dbReference type="EMBL" id="JASAOK010000047">
    <property type="protein sequence ID" value="KAK6210098.1"/>
    <property type="molecule type" value="Genomic_DNA"/>
</dbReference>
<dbReference type="PROSITE" id="PS50011">
    <property type="entry name" value="PROTEIN_KINASE_DOM"/>
    <property type="match status" value="1"/>
</dbReference>
<organism evidence="2 3">
    <name type="scientific">Colletotrichum tabaci</name>
    <dbReference type="NCBI Taxonomy" id="1209068"/>
    <lineage>
        <taxon>Eukaryota</taxon>
        <taxon>Fungi</taxon>
        <taxon>Dikarya</taxon>
        <taxon>Ascomycota</taxon>
        <taxon>Pezizomycotina</taxon>
        <taxon>Sordariomycetes</taxon>
        <taxon>Hypocreomycetidae</taxon>
        <taxon>Glomerellales</taxon>
        <taxon>Glomerellaceae</taxon>
        <taxon>Colletotrichum</taxon>
        <taxon>Colletotrichum destructivum species complex</taxon>
    </lineage>
</organism>
<comment type="caution">
    <text evidence="2">The sequence shown here is derived from an EMBL/GenBank/DDBJ whole genome shotgun (WGS) entry which is preliminary data.</text>
</comment>
<evidence type="ECO:0000259" key="1">
    <source>
        <dbReference type="PROSITE" id="PS50011"/>
    </source>
</evidence>
<dbReference type="AlphaFoldDB" id="A0AAV9SZ95"/>